<feature type="compositionally biased region" description="Basic residues" evidence="1">
    <location>
        <begin position="170"/>
        <end position="179"/>
    </location>
</feature>
<name>F2D2W6_HORVV</name>
<feature type="region of interest" description="Disordered" evidence="1">
    <location>
        <begin position="224"/>
        <end position="243"/>
    </location>
</feature>
<sequence length="298" mass="31405">EVARQSPPLLPLPLPLLLLPSPHGSIGGGVCGAPADRLRAGSALSGVNDRGVAPDDASRRVFAAAGVSEARDGSAGTTGGRGTSTRRDGRSLWRCTWSEAPREGMTEAEGLRCTGRCGRTTPSRGGLRGPPTRRWWRIACRRRCARCCLSCAASTTRIDTSTLCAPARSWPRRGQRRQRPGGQRRVWPPGPPPAPSASRSSTTAISSASASSAVSTAFATTALYPPSPSSSRGPTVPSSSPMSFLMAGAQQGKNSSGGCSRQEGVALIFLHFIFIHQIQLCSHDLILVNVETYSTSWN</sequence>
<reference evidence="2" key="1">
    <citation type="journal article" date="2011" name="Plant Physiol.">
        <title>Comprehensive sequence analysis of 24,783 barley full-length cDNAs derived from 12 clone libraries.</title>
        <authorList>
            <person name="Matsumoto T."/>
            <person name="Tanaka T."/>
            <person name="Sakai H."/>
            <person name="Amano N."/>
            <person name="Kanamori H."/>
            <person name="Kurita K."/>
            <person name="Kikuta A."/>
            <person name="Kamiya K."/>
            <person name="Yamamoto M."/>
            <person name="Ikawa H."/>
            <person name="Fujii N."/>
            <person name="Hori K."/>
            <person name="Itoh T."/>
            <person name="Sato K."/>
        </authorList>
    </citation>
    <scope>NUCLEOTIDE SEQUENCE</scope>
    <source>
        <tissue evidence="2">Shoot</tissue>
    </source>
</reference>
<accession>F2D2W6</accession>
<dbReference type="AlphaFoldDB" id="F2D2W6"/>
<proteinExistence type="evidence at transcript level"/>
<feature type="region of interest" description="Disordered" evidence="1">
    <location>
        <begin position="169"/>
        <end position="205"/>
    </location>
</feature>
<dbReference type="EMBL" id="AK358223">
    <property type="protein sequence ID" value="BAJ89437.1"/>
    <property type="molecule type" value="mRNA"/>
</dbReference>
<feature type="compositionally biased region" description="Low complexity" evidence="1">
    <location>
        <begin position="229"/>
        <end position="241"/>
    </location>
</feature>
<evidence type="ECO:0000256" key="1">
    <source>
        <dbReference type="SAM" id="MobiDB-lite"/>
    </source>
</evidence>
<evidence type="ECO:0000313" key="2">
    <source>
        <dbReference type="EMBL" id="BAJ89437.1"/>
    </source>
</evidence>
<feature type="compositionally biased region" description="Low complexity" evidence="1">
    <location>
        <begin position="196"/>
        <end position="205"/>
    </location>
</feature>
<feature type="non-terminal residue" evidence="2">
    <location>
        <position position="1"/>
    </location>
</feature>
<protein>
    <submittedName>
        <fullName evidence="2">Predicted protein</fullName>
    </submittedName>
</protein>
<organism evidence="2">
    <name type="scientific">Hordeum vulgare subsp. vulgare</name>
    <name type="common">Domesticated barley</name>
    <dbReference type="NCBI Taxonomy" id="112509"/>
    <lineage>
        <taxon>Eukaryota</taxon>
        <taxon>Viridiplantae</taxon>
        <taxon>Streptophyta</taxon>
        <taxon>Embryophyta</taxon>
        <taxon>Tracheophyta</taxon>
        <taxon>Spermatophyta</taxon>
        <taxon>Magnoliopsida</taxon>
        <taxon>Liliopsida</taxon>
        <taxon>Poales</taxon>
        <taxon>Poaceae</taxon>
        <taxon>BOP clade</taxon>
        <taxon>Pooideae</taxon>
        <taxon>Triticodae</taxon>
        <taxon>Triticeae</taxon>
        <taxon>Hordeinae</taxon>
        <taxon>Hordeum</taxon>
    </lineage>
</organism>